<accession>A0A6J5PA13</accession>
<evidence type="ECO:0000313" key="1">
    <source>
        <dbReference type="EMBL" id="CAB4167962.1"/>
    </source>
</evidence>
<evidence type="ECO:0000313" key="3">
    <source>
        <dbReference type="EMBL" id="CAB4222540.1"/>
    </source>
</evidence>
<name>A0A6J5PA13_9CAUD</name>
<sequence>METVIEATPAPEPWKILPEGEYAIVELMGHTTLIGRISEVEKFGTKMLAMEPLFNGALLGVVFQGGSAIYRMTPCSREVAWAKQPKQPYQLPGPILATVPAAALPAPAKDVVVEHDYDDDEQRPF</sequence>
<dbReference type="EMBL" id="LR797513">
    <property type="protein sequence ID" value="CAB4222540.1"/>
    <property type="molecule type" value="Genomic_DNA"/>
</dbReference>
<gene>
    <name evidence="2" type="ORF">UFOVP1293_40</name>
    <name evidence="3" type="ORF">UFOVP1644_58</name>
    <name evidence="1" type="ORF">UFOVP860_71</name>
</gene>
<reference evidence="1" key="1">
    <citation type="submission" date="2020-04" db="EMBL/GenBank/DDBJ databases">
        <authorList>
            <person name="Chiriac C."/>
            <person name="Salcher M."/>
            <person name="Ghai R."/>
            <person name="Kavagutti S V."/>
        </authorList>
    </citation>
    <scope>NUCLEOTIDE SEQUENCE</scope>
</reference>
<proteinExistence type="predicted"/>
<evidence type="ECO:0000313" key="2">
    <source>
        <dbReference type="EMBL" id="CAB4195524.1"/>
    </source>
</evidence>
<dbReference type="EMBL" id="LR796812">
    <property type="protein sequence ID" value="CAB4167962.1"/>
    <property type="molecule type" value="Genomic_DNA"/>
</dbReference>
<organism evidence="1">
    <name type="scientific">uncultured Caudovirales phage</name>
    <dbReference type="NCBI Taxonomy" id="2100421"/>
    <lineage>
        <taxon>Viruses</taxon>
        <taxon>Duplodnaviria</taxon>
        <taxon>Heunggongvirae</taxon>
        <taxon>Uroviricota</taxon>
        <taxon>Caudoviricetes</taxon>
        <taxon>Peduoviridae</taxon>
        <taxon>Maltschvirus</taxon>
        <taxon>Maltschvirus maltsch</taxon>
    </lineage>
</organism>
<protein>
    <submittedName>
        <fullName evidence="1">Uncharacterized protein</fullName>
    </submittedName>
</protein>
<dbReference type="EMBL" id="LR797244">
    <property type="protein sequence ID" value="CAB4195524.1"/>
    <property type="molecule type" value="Genomic_DNA"/>
</dbReference>